<dbReference type="Pfam" id="PF02588">
    <property type="entry name" value="YitT_membrane"/>
    <property type="match status" value="1"/>
</dbReference>
<feature type="transmembrane region" description="Helical" evidence="6">
    <location>
        <begin position="23"/>
        <end position="42"/>
    </location>
</feature>
<dbReference type="InterPro" id="IPR015867">
    <property type="entry name" value="N-reg_PII/ATP_PRibTrfase_C"/>
</dbReference>
<feature type="transmembrane region" description="Helical" evidence="6">
    <location>
        <begin position="157"/>
        <end position="180"/>
    </location>
</feature>
<dbReference type="PIRSF" id="PIRSF006483">
    <property type="entry name" value="Membrane_protein_YitT"/>
    <property type="match status" value="1"/>
</dbReference>
<evidence type="ECO:0000256" key="2">
    <source>
        <dbReference type="ARBA" id="ARBA00022475"/>
    </source>
</evidence>
<evidence type="ECO:0000313" key="9">
    <source>
        <dbReference type="Proteomes" id="UP001519328"/>
    </source>
</evidence>
<dbReference type="EMBL" id="JAGGKK010000015">
    <property type="protein sequence ID" value="MBP1949848.1"/>
    <property type="molecule type" value="Genomic_DNA"/>
</dbReference>
<evidence type="ECO:0000256" key="3">
    <source>
        <dbReference type="ARBA" id="ARBA00022692"/>
    </source>
</evidence>
<accession>A0ABS4HG41</accession>
<dbReference type="PANTHER" id="PTHR33545">
    <property type="entry name" value="UPF0750 MEMBRANE PROTEIN YITT-RELATED"/>
    <property type="match status" value="1"/>
</dbReference>
<keyword evidence="5 6" id="KW-0472">Membrane</keyword>
<evidence type="ECO:0000256" key="1">
    <source>
        <dbReference type="ARBA" id="ARBA00004651"/>
    </source>
</evidence>
<sequence>MTILDSIIAVEVRNQMNKTVKEILMIITGSFIFAIGVNYFAIPNRLSEGGVIGITIVTFYLFDWSPGIVNFILNTSLVAVGYKFFDKRVIVYTVIAIIFSSLFLHFTVGWGDEINGDTLLAALFAGLSVGLGLGLIFRSGGTSGGSAILARLGNQLLGWTIGKGMLVIDIAVIVVSSLIIGQEKAMYTLISVYVGAKVIDVVVEGANERTAVMIISSHPDQVLDAVTNKMDRGITILEGRGGYTKSHREVLYLVINRYEIVPFRKIIMTIDPEAYVTVHGVQEIFRKGYKGR</sequence>
<dbReference type="CDD" id="cd16380">
    <property type="entry name" value="YitT_C"/>
    <property type="match status" value="1"/>
</dbReference>
<dbReference type="Gene3D" id="3.30.70.120">
    <property type="match status" value="1"/>
</dbReference>
<evidence type="ECO:0000256" key="5">
    <source>
        <dbReference type="ARBA" id="ARBA00023136"/>
    </source>
</evidence>
<gene>
    <name evidence="8" type="ORF">J2Z82_002803</name>
</gene>
<evidence type="ECO:0000313" key="8">
    <source>
        <dbReference type="EMBL" id="MBP1949848.1"/>
    </source>
</evidence>
<keyword evidence="4 6" id="KW-1133">Transmembrane helix</keyword>
<dbReference type="Proteomes" id="UP001519328">
    <property type="component" value="Unassembled WGS sequence"/>
</dbReference>
<feature type="transmembrane region" description="Helical" evidence="6">
    <location>
        <begin position="118"/>
        <end position="137"/>
    </location>
</feature>
<keyword evidence="2" id="KW-1003">Cell membrane</keyword>
<dbReference type="InterPro" id="IPR003740">
    <property type="entry name" value="YitT"/>
</dbReference>
<feature type="transmembrane region" description="Helical" evidence="6">
    <location>
        <begin position="49"/>
        <end position="69"/>
    </location>
</feature>
<dbReference type="PANTHER" id="PTHR33545:SF4">
    <property type="entry name" value="UPF0750 MEMBRANE PROTEIN YXKD"/>
    <property type="match status" value="1"/>
</dbReference>
<proteinExistence type="predicted"/>
<comment type="caution">
    <text evidence="8">The sequence shown here is derived from an EMBL/GenBank/DDBJ whole genome shotgun (WGS) entry which is preliminary data.</text>
</comment>
<protein>
    <submittedName>
        <fullName evidence="8">Uncharacterized membrane-anchored protein YitT (DUF2179 family)</fullName>
    </submittedName>
</protein>
<organism evidence="8 9">
    <name type="scientific">Virgibacillus litoralis</name>
    <dbReference type="NCBI Taxonomy" id="578221"/>
    <lineage>
        <taxon>Bacteria</taxon>
        <taxon>Bacillati</taxon>
        <taxon>Bacillota</taxon>
        <taxon>Bacilli</taxon>
        <taxon>Bacillales</taxon>
        <taxon>Bacillaceae</taxon>
        <taxon>Virgibacillus</taxon>
    </lineage>
</organism>
<evidence type="ECO:0000259" key="7">
    <source>
        <dbReference type="Pfam" id="PF10035"/>
    </source>
</evidence>
<dbReference type="InterPro" id="IPR051461">
    <property type="entry name" value="UPF0750_membrane"/>
</dbReference>
<evidence type="ECO:0000256" key="4">
    <source>
        <dbReference type="ARBA" id="ARBA00022989"/>
    </source>
</evidence>
<comment type="subcellular location">
    <subcellularLocation>
        <location evidence="1">Cell membrane</location>
        <topology evidence="1">Multi-pass membrane protein</topology>
    </subcellularLocation>
</comment>
<feature type="transmembrane region" description="Helical" evidence="6">
    <location>
        <begin position="89"/>
        <end position="111"/>
    </location>
</feature>
<evidence type="ECO:0000256" key="6">
    <source>
        <dbReference type="SAM" id="Phobius"/>
    </source>
</evidence>
<feature type="domain" description="DUF2179" evidence="7">
    <location>
        <begin position="232"/>
        <end position="284"/>
    </location>
</feature>
<dbReference type="Pfam" id="PF10035">
    <property type="entry name" value="DUF2179"/>
    <property type="match status" value="1"/>
</dbReference>
<name>A0ABS4HG41_9BACI</name>
<keyword evidence="9" id="KW-1185">Reference proteome</keyword>
<dbReference type="InterPro" id="IPR019264">
    <property type="entry name" value="DUF2179"/>
</dbReference>
<reference evidence="8 9" key="1">
    <citation type="submission" date="2021-03" db="EMBL/GenBank/DDBJ databases">
        <title>Genomic Encyclopedia of Type Strains, Phase IV (KMG-IV): sequencing the most valuable type-strain genomes for metagenomic binning, comparative biology and taxonomic classification.</title>
        <authorList>
            <person name="Goeker M."/>
        </authorList>
    </citation>
    <scope>NUCLEOTIDE SEQUENCE [LARGE SCALE GENOMIC DNA]</scope>
    <source>
        <strain evidence="8 9">DSM 21085</strain>
    </source>
</reference>
<keyword evidence="3 6" id="KW-0812">Transmembrane</keyword>